<dbReference type="SUPFAM" id="SSF82199">
    <property type="entry name" value="SET domain"/>
    <property type="match status" value="2"/>
</dbReference>
<dbReference type="Gene3D" id="3.90.1420.10">
    <property type="entry name" value="Rubisco LSMT, substrate-binding domain"/>
    <property type="match status" value="1"/>
</dbReference>
<dbReference type="Pfam" id="PF09273">
    <property type="entry name" value="Rubis-subs-bind"/>
    <property type="match status" value="1"/>
</dbReference>
<dbReference type="GO" id="GO:0032259">
    <property type="term" value="P:methylation"/>
    <property type="evidence" value="ECO:0007669"/>
    <property type="project" value="UniProtKB-KW"/>
</dbReference>
<dbReference type="InterPro" id="IPR015353">
    <property type="entry name" value="Rubisco_LSMT_subst-bd"/>
</dbReference>
<dbReference type="AlphaFoldDB" id="A0AA88X989"/>
<organism evidence="5 6">
    <name type="scientific">Escallonia herrerae</name>
    <dbReference type="NCBI Taxonomy" id="1293975"/>
    <lineage>
        <taxon>Eukaryota</taxon>
        <taxon>Viridiplantae</taxon>
        <taxon>Streptophyta</taxon>
        <taxon>Embryophyta</taxon>
        <taxon>Tracheophyta</taxon>
        <taxon>Spermatophyta</taxon>
        <taxon>Magnoliopsida</taxon>
        <taxon>eudicotyledons</taxon>
        <taxon>Gunneridae</taxon>
        <taxon>Pentapetalae</taxon>
        <taxon>asterids</taxon>
        <taxon>campanulids</taxon>
        <taxon>Escalloniales</taxon>
        <taxon>Escalloniaceae</taxon>
        <taxon>Escallonia</taxon>
    </lineage>
</organism>
<dbReference type="InterPro" id="IPR050600">
    <property type="entry name" value="SETD3_SETD6_MTase"/>
</dbReference>
<keyword evidence="2" id="KW-0808">Transferase</keyword>
<dbReference type="InterPro" id="IPR036464">
    <property type="entry name" value="Rubisco_LSMT_subst-bd_sf"/>
</dbReference>
<evidence type="ECO:0000313" key="6">
    <source>
        <dbReference type="Proteomes" id="UP001188597"/>
    </source>
</evidence>
<evidence type="ECO:0000259" key="4">
    <source>
        <dbReference type="Pfam" id="PF09273"/>
    </source>
</evidence>
<protein>
    <recommendedName>
        <fullName evidence="4">Rubisco LSMT substrate-binding domain-containing protein</fullName>
    </recommendedName>
</protein>
<evidence type="ECO:0000256" key="3">
    <source>
        <dbReference type="ARBA" id="ARBA00022691"/>
    </source>
</evidence>
<dbReference type="EMBL" id="JAVXUP010000200">
    <property type="protein sequence ID" value="KAK3034445.1"/>
    <property type="molecule type" value="Genomic_DNA"/>
</dbReference>
<comment type="caution">
    <text evidence="5">The sequence shown here is derived from an EMBL/GenBank/DDBJ whole genome shotgun (WGS) entry which is preliminary data.</text>
</comment>
<reference evidence="5" key="1">
    <citation type="submission" date="2022-12" db="EMBL/GenBank/DDBJ databases">
        <title>Draft genome assemblies for two species of Escallonia (Escalloniales).</title>
        <authorList>
            <person name="Chanderbali A."/>
            <person name="Dervinis C."/>
            <person name="Anghel I."/>
            <person name="Soltis D."/>
            <person name="Soltis P."/>
            <person name="Zapata F."/>
        </authorList>
    </citation>
    <scope>NUCLEOTIDE SEQUENCE</scope>
    <source>
        <strain evidence="5">UCBG64.0493</strain>
        <tissue evidence="5">Leaf</tissue>
    </source>
</reference>
<dbReference type="GO" id="GO:0016279">
    <property type="term" value="F:protein-lysine N-methyltransferase activity"/>
    <property type="evidence" value="ECO:0007669"/>
    <property type="project" value="TreeGrafter"/>
</dbReference>
<accession>A0AA88X989</accession>
<dbReference type="InterPro" id="IPR046341">
    <property type="entry name" value="SET_dom_sf"/>
</dbReference>
<evidence type="ECO:0000256" key="2">
    <source>
        <dbReference type="ARBA" id="ARBA00022679"/>
    </source>
</evidence>
<name>A0AA88X989_9ASTE</name>
<dbReference type="PANTHER" id="PTHR13271:SF134">
    <property type="entry name" value="OS01G0976450 PROTEIN"/>
    <property type="match status" value="1"/>
</dbReference>
<sequence>MLVGARFTNRWIRPPLFTSPRHPLSAALKISTSSSAPKCLAEDCDDFLPWLTWKAGAEISSVLSIGKSSYGRSLFASKFIQTGDYMLQVPYSVQLAPDNLLPEISSLLGDEVGNVAKLAVVILLEQKLGQDSEWAPYITRLPQAGELHGSIFWNDDELEMIRISSLYQETVKQKAQIEKDFWAIKPALNHFPKIFGDVKLKDFKHAYGLAGRRRTFYRCLFSKLMMYRINIIQSIQMGKSSKSRKRNFKFKGKLPIAKIADLAIIRYEVLEDLYESPDDPSLRLLLGELQDEVRLAMPLENSPCSANPKWGCEHEHACALSLFPLLASTLCNLAGRDVLHLQPQKMQSMAASVPSLWVADNMPESGASFAEVVCGKRPAIPKSIKKEWVVRPEKKLVILMATTLSRVVDDEAISRNDGSEMIMDLFPCSPTVNPPTNKFWVDLEFLVRVEEKLGCARGSLVTDFETGLTGGFTLWDSSDVASKRGSITEHDKGPDVAPSAKDRLQGNVKNASAKKDGELKRVEMCNFNNLLVHISVGSRAWISTGGVSMIPFADFLNHDCASETDVLSDEGKQMSEVIADCNYAPGDQVFIRYGKFSNATLLLDFGFTLPYNNYDQVQVEFSIPHHDCLRALKMELLHSHFVPTVKDVNGFNSSGNSFVIKEVMSASGKGRGIPQSLRAYARVLCSSSHQELSDMAMEAAQSDGRLARVPLKNRTREIQAHQFLLSKFSHLVEEYNACLKSLGPPTASCMFENVSLRRQQARDLLTGELRVLKSASAWLKYYCERLT</sequence>
<dbReference type="Gene3D" id="3.90.1410.10">
    <property type="entry name" value="set domain protein methyltransferase, domain 1"/>
    <property type="match status" value="2"/>
</dbReference>
<feature type="domain" description="Rubisco LSMT substrate-binding" evidence="4">
    <location>
        <begin position="629"/>
        <end position="772"/>
    </location>
</feature>
<dbReference type="PANTHER" id="PTHR13271">
    <property type="entry name" value="UNCHARACTERIZED PUTATIVE METHYLTRANSFERASE"/>
    <property type="match status" value="1"/>
</dbReference>
<keyword evidence="3" id="KW-0949">S-adenosyl-L-methionine</keyword>
<proteinExistence type="predicted"/>
<dbReference type="SUPFAM" id="SSF81822">
    <property type="entry name" value="RuBisCo LSMT C-terminal, substrate-binding domain"/>
    <property type="match status" value="1"/>
</dbReference>
<keyword evidence="1" id="KW-0489">Methyltransferase</keyword>
<dbReference type="Proteomes" id="UP001188597">
    <property type="component" value="Unassembled WGS sequence"/>
</dbReference>
<evidence type="ECO:0000313" key="5">
    <source>
        <dbReference type="EMBL" id="KAK3034445.1"/>
    </source>
</evidence>
<gene>
    <name evidence="5" type="ORF">RJ639_034682</name>
</gene>
<keyword evidence="6" id="KW-1185">Reference proteome</keyword>
<evidence type="ECO:0000256" key="1">
    <source>
        <dbReference type="ARBA" id="ARBA00022603"/>
    </source>
</evidence>